<dbReference type="Pfam" id="PF05368">
    <property type="entry name" value="NmrA"/>
    <property type="match status" value="1"/>
</dbReference>
<dbReference type="EMBL" id="KZ824630">
    <property type="protein sequence ID" value="RAK80202.1"/>
    <property type="molecule type" value="Genomic_DNA"/>
</dbReference>
<dbReference type="Proteomes" id="UP000249789">
    <property type="component" value="Unassembled WGS sequence"/>
</dbReference>
<dbReference type="RefSeq" id="XP_040804212.1">
    <property type="nucleotide sequence ID" value="XM_040941023.1"/>
</dbReference>
<evidence type="ECO:0000256" key="1">
    <source>
        <dbReference type="ARBA" id="ARBA00022857"/>
    </source>
</evidence>
<dbReference type="InterPro" id="IPR051609">
    <property type="entry name" value="NmrA/Isoflavone_reductase-like"/>
</dbReference>
<dbReference type="GeneID" id="63858356"/>
<dbReference type="InterPro" id="IPR008030">
    <property type="entry name" value="NmrA-like"/>
</dbReference>
<dbReference type="AlphaFoldDB" id="A0A8G1RWU0"/>
<keyword evidence="5" id="KW-1185">Reference proteome</keyword>
<dbReference type="InterPro" id="IPR036291">
    <property type="entry name" value="NAD(P)-bd_dom_sf"/>
</dbReference>
<dbReference type="PANTHER" id="PTHR47706">
    <property type="entry name" value="NMRA-LIKE FAMILY PROTEIN"/>
    <property type="match status" value="1"/>
</dbReference>
<feature type="domain" description="NmrA-like" evidence="3">
    <location>
        <begin position="4"/>
        <end position="221"/>
    </location>
</feature>
<accession>A0A8G1RWU0</accession>
<gene>
    <name evidence="4" type="ORF">BO72DRAFT_371837</name>
</gene>
<protein>
    <submittedName>
        <fullName evidence="4">NAD(P)-binding protein</fullName>
    </submittedName>
</protein>
<evidence type="ECO:0000313" key="4">
    <source>
        <dbReference type="EMBL" id="RAK80202.1"/>
    </source>
</evidence>
<dbReference type="SUPFAM" id="SSF51735">
    <property type="entry name" value="NAD(P)-binding Rossmann-fold domains"/>
    <property type="match status" value="1"/>
</dbReference>
<name>A0A8G1RWU0_9EURO</name>
<dbReference type="GO" id="GO:0016491">
    <property type="term" value="F:oxidoreductase activity"/>
    <property type="evidence" value="ECO:0007669"/>
    <property type="project" value="UniProtKB-KW"/>
</dbReference>
<proteinExistence type="predicted"/>
<evidence type="ECO:0000313" key="5">
    <source>
        <dbReference type="Proteomes" id="UP000249789"/>
    </source>
</evidence>
<dbReference type="Gene3D" id="3.40.50.720">
    <property type="entry name" value="NAD(P)-binding Rossmann-like Domain"/>
    <property type="match status" value="1"/>
</dbReference>
<dbReference type="OrthoDB" id="5283654at2759"/>
<dbReference type="PANTHER" id="PTHR47706:SF9">
    <property type="entry name" value="NMRA-LIKE DOMAIN-CONTAINING PROTEIN-RELATED"/>
    <property type="match status" value="1"/>
</dbReference>
<evidence type="ECO:0000256" key="2">
    <source>
        <dbReference type="ARBA" id="ARBA00023002"/>
    </source>
</evidence>
<organism evidence="4 5">
    <name type="scientific">Aspergillus fijiensis CBS 313.89</name>
    <dbReference type="NCBI Taxonomy" id="1448319"/>
    <lineage>
        <taxon>Eukaryota</taxon>
        <taxon>Fungi</taxon>
        <taxon>Dikarya</taxon>
        <taxon>Ascomycota</taxon>
        <taxon>Pezizomycotina</taxon>
        <taxon>Eurotiomycetes</taxon>
        <taxon>Eurotiomycetidae</taxon>
        <taxon>Eurotiales</taxon>
        <taxon>Aspergillaceae</taxon>
        <taxon>Aspergillus</taxon>
    </lineage>
</organism>
<evidence type="ECO:0000259" key="3">
    <source>
        <dbReference type="Pfam" id="PF05368"/>
    </source>
</evidence>
<keyword evidence="2" id="KW-0560">Oxidoreductase</keyword>
<dbReference type="VEuPathDB" id="FungiDB:BO72DRAFT_371837"/>
<reference evidence="4 5" key="1">
    <citation type="submission" date="2018-02" db="EMBL/GenBank/DDBJ databases">
        <title>The genomes of Aspergillus section Nigri reveals drivers in fungal speciation.</title>
        <authorList>
            <consortium name="DOE Joint Genome Institute"/>
            <person name="Vesth T.C."/>
            <person name="Nybo J."/>
            <person name="Theobald S."/>
            <person name="Brandl J."/>
            <person name="Frisvad J.C."/>
            <person name="Nielsen K.F."/>
            <person name="Lyhne E.K."/>
            <person name="Kogle M.E."/>
            <person name="Kuo A."/>
            <person name="Riley R."/>
            <person name="Clum A."/>
            <person name="Nolan M."/>
            <person name="Lipzen A."/>
            <person name="Salamov A."/>
            <person name="Henrissat B."/>
            <person name="Wiebenga A."/>
            <person name="De vries R.P."/>
            <person name="Grigoriev I.V."/>
            <person name="Mortensen U.H."/>
            <person name="Andersen M.R."/>
            <person name="Baker S.E."/>
        </authorList>
    </citation>
    <scope>NUCLEOTIDE SEQUENCE [LARGE SCALE GENOMIC DNA]</scope>
    <source>
        <strain evidence="4 5">CBS 313.89</strain>
    </source>
</reference>
<sequence length="313" mass="33336">MSYSRIAIYGHRGWASSAIVHALASSGAPIRVLYRPGSDISTLPEFVHAVEVDVSDEAAVVAALGDIDIVISLVGHEGVPRQHHLVNAIPKTAVQLFVPSELAARYDAQGLRIPVNQAKKAVELAAQAAGIPMTIVLVGNFAEFALATPAMGVDYPNNRIIFTGDSTTHAVNLCTRAYVAAAYASIFAATPLDQLKNRTLTLSELRATGDEIAAALTERHGTRTLSATETIEAVDAQIEGFLQAGKPFGLAFYCRRIWGVGMQVGMLTEDVWEVPGYVKAGLRKLVVGGGLGAYRTLPQEVWGFFEEGFAACA</sequence>
<keyword evidence="1" id="KW-0521">NADP</keyword>